<feature type="compositionally biased region" description="Low complexity" evidence="1">
    <location>
        <begin position="154"/>
        <end position="186"/>
    </location>
</feature>
<feature type="compositionally biased region" description="Low complexity" evidence="1">
    <location>
        <begin position="48"/>
        <end position="62"/>
    </location>
</feature>
<feature type="region of interest" description="Disordered" evidence="1">
    <location>
        <begin position="122"/>
        <end position="194"/>
    </location>
</feature>
<evidence type="ECO:0000313" key="3">
    <source>
        <dbReference type="EMBL" id="EJK46759.1"/>
    </source>
</evidence>
<dbReference type="eggNOG" id="ENOG502QVS0">
    <property type="taxonomic scope" value="Eukaryota"/>
</dbReference>
<feature type="signal peptide" evidence="2">
    <location>
        <begin position="1"/>
        <end position="23"/>
    </location>
</feature>
<name>K0R4T0_THAOC</name>
<sequence length="351" mass="36219">MTMKLSIVLSLLALASSTTTVLAVRELQFQPTVESNLTNAGAGDGDTPETPTEPTTNAGTAPDAQYHDESWGDLPVDIKAAYEALGYSEDYWCNGGEEPAAGGKGWSGLNDEEQAAATVLGYDQESWDSSEEESPVAAVEPATNDEVSDPEPAPTAEDPAATETPDAAATDAAASDGSSSSTAPDAQYHDESWGDLPVDIKAAYEALGYSEDYWCNGGDEPAAGDKGWSELNAEEQAAATVLGYDQKSWDGSEEESPADSGKSTVAEPATNDEVAEPATNDEVAEPATNDEVAEPATNDEVAEPATNDEVSDPETASIAEDPAAPSSAKSLGVSSALGCIVMLYSFVAALS</sequence>
<dbReference type="AlphaFoldDB" id="K0R4T0"/>
<dbReference type="OrthoDB" id="49186at2759"/>
<organism evidence="3 4">
    <name type="scientific">Thalassiosira oceanica</name>
    <name type="common">Marine diatom</name>
    <dbReference type="NCBI Taxonomy" id="159749"/>
    <lineage>
        <taxon>Eukaryota</taxon>
        <taxon>Sar</taxon>
        <taxon>Stramenopiles</taxon>
        <taxon>Ochrophyta</taxon>
        <taxon>Bacillariophyta</taxon>
        <taxon>Coscinodiscophyceae</taxon>
        <taxon>Thalassiosirophycidae</taxon>
        <taxon>Thalassiosirales</taxon>
        <taxon>Thalassiosiraceae</taxon>
        <taxon>Thalassiosira</taxon>
    </lineage>
</organism>
<evidence type="ECO:0000256" key="2">
    <source>
        <dbReference type="SAM" id="SignalP"/>
    </source>
</evidence>
<proteinExistence type="predicted"/>
<gene>
    <name evidence="3" type="ORF">THAOC_34557</name>
</gene>
<feature type="chain" id="PRO_5003836612" evidence="2">
    <location>
        <begin position="24"/>
        <end position="351"/>
    </location>
</feature>
<protein>
    <submittedName>
        <fullName evidence="3">Uncharacterized protein</fullName>
    </submittedName>
</protein>
<dbReference type="EMBL" id="AGNL01047554">
    <property type="protein sequence ID" value="EJK46759.1"/>
    <property type="molecule type" value="Genomic_DNA"/>
</dbReference>
<feature type="region of interest" description="Disordered" evidence="1">
    <location>
        <begin position="212"/>
        <end position="231"/>
    </location>
</feature>
<evidence type="ECO:0000256" key="1">
    <source>
        <dbReference type="SAM" id="MobiDB-lite"/>
    </source>
</evidence>
<comment type="caution">
    <text evidence="3">The sequence shown here is derived from an EMBL/GenBank/DDBJ whole genome shotgun (WGS) entry which is preliminary data.</text>
</comment>
<accession>K0R4T0</accession>
<feature type="region of interest" description="Disordered" evidence="1">
    <location>
        <begin position="237"/>
        <end position="332"/>
    </location>
</feature>
<keyword evidence="4" id="KW-1185">Reference proteome</keyword>
<feature type="compositionally biased region" description="Acidic residues" evidence="1">
    <location>
        <begin position="125"/>
        <end position="134"/>
    </location>
</feature>
<reference evidence="3 4" key="1">
    <citation type="journal article" date="2012" name="Genome Biol.">
        <title>Genome and low-iron response of an oceanic diatom adapted to chronic iron limitation.</title>
        <authorList>
            <person name="Lommer M."/>
            <person name="Specht M."/>
            <person name="Roy A.S."/>
            <person name="Kraemer L."/>
            <person name="Andreson R."/>
            <person name="Gutowska M.A."/>
            <person name="Wolf J."/>
            <person name="Bergner S.V."/>
            <person name="Schilhabel M.B."/>
            <person name="Klostermeier U.C."/>
            <person name="Beiko R.G."/>
            <person name="Rosenstiel P."/>
            <person name="Hippler M."/>
            <person name="Laroche J."/>
        </authorList>
    </citation>
    <scope>NUCLEOTIDE SEQUENCE [LARGE SCALE GENOMIC DNA]</scope>
    <source>
        <strain evidence="3 4">CCMP1005</strain>
    </source>
</reference>
<keyword evidence="2" id="KW-0732">Signal</keyword>
<feature type="region of interest" description="Disordered" evidence="1">
    <location>
        <begin position="35"/>
        <end position="69"/>
    </location>
</feature>
<evidence type="ECO:0000313" key="4">
    <source>
        <dbReference type="Proteomes" id="UP000266841"/>
    </source>
</evidence>
<dbReference type="Proteomes" id="UP000266841">
    <property type="component" value="Unassembled WGS sequence"/>
</dbReference>